<evidence type="ECO:0000313" key="3">
    <source>
        <dbReference type="EMBL" id="CAD6340338.1"/>
    </source>
</evidence>
<evidence type="ECO:0000256" key="1">
    <source>
        <dbReference type="ARBA" id="ARBA00022679"/>
    </source>
</evidence>
<dbReference type="PANTHER" id="PTHR31625">
    <property type="match status" value="1"/>
</dbReference>
<protein>
    <submittedName>
        <fullName evidence="3">Uncharacterized protein</fullName>
    </submittedName>
</protein>
<name>A0A811SCC6_9POAL</name>
<keyword evidence="4" id="KW-1185">Reference proteome</keyword>
<comment type="caution">
    <text evidence="3">The sequence shown here is derived from an EMBL/GenBank/DDBJ whole genome shotgun (WGS) entry which is preliminary data.</text>
</comment>
<evidence type="ECO:0000256" key="2">
    <source>
        <dbReference type="ARBA" id="ARBA00023315"/>
    </source>
</evidence>
<evidence type="ECO:0000313" key="4">
    <source>
        <dbReference type="Proteomes" id="UP000604825"/>
    </source>
</evidence>
<accession>A0A811SCC6</accession>
<dbReference type="GO" id="GO:0016747">
    <property type="term" value="F:acyltransferase activity, transferring groups other than amino-acyl groups"/>
    <property type="evidence" value="ECO:0007669"/>
    <property type="project" value="UniProtKB-ARBA"/>
</dbReference>
<dbReference type="InterPro" id="IPR051504">
    <property type="entry name" value="Plant_metabolite_acyltrans"/>
</dbReference>
<keyword evidence="2" id="KW-0012">Acyltransferase</keyword>
<dbReference type="AlphaFoldDB" id="A0A811SCC6"/>
<gene>
    <name evidence="3" type="ORF">NCGR_LOCUS64436</name>
</gene>
<organism evidence="3 4">
    <name type="scientific">Miscanthus lutarioriparius</name>
    <dbReference type="NCBI Taxonomy" id="422564"/>
    <lineage>
        <taxon>Eukaryota</taxon>
        <taxon>Viridiplantae</taxon>
        <taxon>Streptophyta</taxon>
        <taxon>Embryophyta</taxon>
        <taxon>Tracheophyta</taxon>
        <taxon>Spermatophyta</taxon>
        <taxon>Magnoliopsida</taxon>
        <taxon>Liliopsida</taxon>
        <taxon>Poales</taxon>
        <taxon>Poaceae</taxon>
        <taxon>PACMAD clade</taxon>
        <taxon>Panicoideae</taxon>
        <taxon>Andropogonodae</taxon>
        <taxon>Andropogoneae</taxon>
        <taxon>Saccharinae</taxon>
        <taxon>Miscanthus</taxon>
    </lineage>
</organism>
<dbReference type="OrthoDB" id="1862401at2759"/>
<proteinExistence type="predicted"/>
<dbReference type="Proteomes" id="UP000604825">
    <property type="component" value="Unassembled WGS sequence"/>
</dbReference>
<reference evidence="3" key="1">
    <citation type="submission" date="2020-10" db="EMBL/GenBank/DDBJ databases">
        <authorList>
            <person name="Han B."/>
            <person name="Lu T."/>
            <person name="Zhao Q."/>
            <person name="Huang X."/>
            <person name="Zhao Y."/>
        </authorList>
    </citation>
    <scope>NUCLEOTIDE SEQUENCE</scope>
</reference>
<dbReference type="Gene3D" id="3.30.559.10">
    <property type="entry name" value="Chloramphenicol acetyltransferase-like domain"/>
    <property type="match status" value="3"/>
</dbReference>
<sequence>MVPRVRVLSITHVRPPAETSNPLPDNGDHTIKLSLFDTMLIPLQPMQRLFFYEGDDLPPFPALLATLQSSLAATLAVFTPLAGHVAVSKSGDVVIDCSPEVVSQGVRFVEAEYAGSTDDMRRLASDAEHDVEAYAQLVPALVVSALPVPALAVQVTMPADTDDRGGIGAVVVGVSMNHGMADGRAQWEFIRAWAAAALGGSPALLGTLPPVFDRAVINSHPKAEAVARKFVRIFAPALPTVNALPGPDLTQQGRRTYLLSASQILSLKQRISLQSKRADGDNAPAAVAKPPTTYAAVASLVWTSGIRAKNALSRAEDDAYLSFAADCRARLRPPMPAAFFGNCVKPCYARATVGELRDGGVGALARAASAIGSSHRFAAYETDFGWGKPSRVELASAFVREFVALVGAPEGAVQVSVALDRGRMEDFEANFLSQLHGS</sequence>
<keyword evidence="1" id="KW-0808">Transferase</keyword>
<dbReference type="EMBL" id="CAJGYO010000019">
    <property type="protein sequence ID" value="CAD6340338.1"/>
    <property type="molecule type" value="Genomic_DNA"/>
</dbReference>
<dbReference type="InterPro" id="IPR023213">
    <property type="entry name" value="CAT-like_dom_sf"/>
</dbReference>
<dbReference type="Pfam" id="PF02458">
    <property type="entry name" value="Transferase"/>
    <property type="match status" value="1"/>
</dbReference>